<evidence type="ECO:0000259" key="11">
    <source>
        <dbReference type="Pfam" id="PF13954"/>
    </source>
</evidence>
<name>A0A5U9VTQ9_SALNE</name>
<comment type="similarity">
    <text evidence="2">Belongs to the fimbrial export usher family.</text>
</comment>
<dbReference type="Pfam" id="PF13953">
    <property type="entry name" value="PapC_C"/>
    <property type="match status" value="1"/>
</dbReference>
<evidence type="ECO:0000256" key="1">
    <source>
        <dbReference type="ARBA" id="ARBA00004571"/>
    </source>
</evidence>
<evidence type="ECO:0000313" key="12">
    <source>
        <dbReference type="EMBL" id="EBS4549263.1"/>
    </source>
</evidence>
<dbReference type="InterPro" id="IPR042186">
    <property type="entry name" value="FimD_plug_dom"/>
</dbReference>
<evidence type="ECO:0000256" key="2">
    <source>
        <dbReference type="ARBA" id="ARBA00008064"/>
    </source>
</evidence>
<dbReference type="SUPFAM" id="SSF141729">
    <property type="entry name" value="FimD N-terminal domain-like"/>
    <property type="match status" value="1"/>
</dbReference>
<dbReference type="Gene3D" id="2.60.40.2610">
    <property type="entry name" value="Outer membrane usher protein FimD, plug domain"/>
    <property type="match status" value="1"/>
</dbReference>
<dbReference type="Pfam" id="PF13954">
    <property type="entry name" value="PapC_N"/>
    <property type="match status" value="1"/>
</dbReference>
<evidence type="ECO:0000259" key="10">
    <source>
        <dbReference type="Pfam" id="PF13953"/>
    </source>
</evidence>
<feature type="domain" description="PapC-like C-terminal" evidence="10">
    <location>
        <begin position="773"/>
        <end position="838"/>
    </location>
</feature>
<proteinExistence type="inferred from homology"/>
<sequence>KGNAAVQIIPEITKSKRMRITGLSLVIWCFSQATVAADLSRSESSVLTFDPDFLKLSDGNNAKNINLSYFSRSGGLEPGLYRVDILVNGQYVDTQKLNFRSRHEKPGQLFACVAPEVYSSWGITLPREMSSVNVSSCEGIDRLIPQAREKLDLNKRELLLTVPQRFLTPSGWLNTPPRLWDEGMPAAMLNYTFSGSQQSNTGQHNSSRFLSLNTAINLGGWRFRNDSNWIAGSGMTERWQSLNTWLQHDYAWGQGGQFTVGQTSTDGTITDSFPFEGFQIASDDGMLEALLTSYAPVIRGVASSQAQVTIRQNGSVLYQKNVPPGPFAFHDVPQLYSGDVTVEVREADGTVHRTVQAAASVPVLQRENRLRYNLAAGRYRQMNGIKGEEPVFMQGTAAWGLPADVTLYGGATQARNYHAAILGTGKYFESLGALSFDITYAQSRFTSRYSDLDIQKGESYRFEYANSFDTTNTTFSLTGYRYATKGFYSFNELQQLQSDDSNKPDYHQRSRLMTTLSQDFGESGQLNLSGSLDSYWNYDDKGYNWTVTYNKVFSVVAASLSLGYSRTPQYNQADKAVFMNLSVPLSYWTGSGNASLNSSTGISNNQVQQQAGLSGSLDAGQLTYGMMQGWHNQGRGVNGNFSLAYQSTYGQLNGGYNYQQNSNQWLYGASGGVTLHSHGVTFSQPVSLNGGNVLLEAPGARGIPVLSGTGIATDWRGYTVVPSLIPYQRNSIGLDVSQLPDNVDIQATDRTVIPTRGALVPSPFNVSIGGRALVTLTYHGKPVPFGSTVTLRSETRTVTGLSADEGLVYLRGLPEQGRLLVQWGKSAESQCTAEYRLTSSPVVINDIKAVCR</sequence>
<dbReference type="EMBL" id="AAGVNP010000276">
    <property type="protein sequence ID" value="EBS4549263.1"/>
    <property type="molecule type" value="Genomic_DNA"/>
</dbReference>
<dbReference type="Gene3D" id="2.60.40.3110">
    <property type="match status" value="1"/>
</dbReference>
<accession>A0A5U9VTQ9</accession>
<dbReference type="InterPro" id="IPR043142">
    <property type="entry name" value="PapC-like_C_sf"/>
</dbReference>
<protein>
    <submittedName>
        <fullName evidence="12">Fimbrial biogenesis outer membrane usher protein</fullName>
    </submittedName>
</protein>
<keyword evidence="4" id="KW-1134">Transmembrane beta strand</keyword>
<organism evidence="12">
    <name type="scientific">Salmonella newport</name>
    <dbReference type="NCBI Taxonomy" id="108619"/>
    <lineage>
        <taxon>Bacteria</taxon>
        <taxon>Pseudomonadati</taxon>
        <taxon>Pseudomonadota</taxon>
        <taxon>Gammaproteobacteria</taxon>
        <taxon>Enterobacterales</taxon>
        <taxon>Enterobacteriaceae</taxon>
        <taxon>Salmonella</taxon>
    </lineage>
</organism>
<dbReference type="PANTHER" id="PTHR30451:SF21">
    <property type="entry name" value="FIMBRIAL USHER DOMAIN-CONTAINING PROTEIN YDET-RELATED"/>
    <property type="match status" value="1"/>
</dbReference>
<comment type="subcellular location">
    <subcellularLocation>
        <location evidence="1">Cell outer membrane</location>
        <topology evidence="1">Multi-pass membrane protein</topology>
    </subcellularLocation>
</comment>
<gene>
    <name evidence="12" type="ORF">DQK32_25930</name>
</gene>
<keyword evidence="9" id="KW-0998">Cell outer membrane</keyword>
<evidence type="ECO:0000256" key="4">
    <source>
        <dbReference type="ARBA" id="ARBA00022452"/>
    </source>
</evidence>
<evidence type="ECO:0000256" key="8">
    <source>
        <dbReference type="ARBA" id="ARBA00023136"/>
    </source>
</evidence>
<keyword evidence="5" id="KW-1029">Fimbrium biogenesis</keyword>
<keyword evidence="6" id="KW-0812">Transmembrane</keyword>
<keyword evidence="3" id="KW-0813">Transport</keyword>
<dbReference type="Gene3D" id="2.60.40.2070">
    <property type="match status" value="1"/>
</dbReference>
<evidence type="ECO:0000256" key="6">
    <source>
        <dbReference type="ARBA" id="ARBA00022692"/>
    </source>
</evidence>
<feature type="domain" description="PapC N-terminal" evidence="11">
    <location>
        <begin position="48"/>
        <end position="194"/>
    </location>
</feature>
<dbReference type="Pfam" id="PF00577">
    <property type="entry name" value="Usher"/>
    <property type="match status" value="1"/>
</dbReference>
<evidence type="ECO:0000256" key="3">
    <source>
        <dbReference type="ARBA" id="ARBA00022448"/>
    </source>
</evidence>
<dbReference type="Gene3D" id="3.10.20.410">
    <property type="match status" value="1"/>
</dbReference>
<dbReference type="GO" id="GO:0015473">
    <property type="term" value="F:fimbrial usher porin activity"/>
    <property type="evidence" value="ECO:0007669"/>
    <property type="project" value="InterPro"/>
</dbReference>
<dbReference type="PANTHER" id="PTHR30451">
    <property type="entry name" value="OUTER MEMBRANE USHER PROTEIN"/>
    <property type="match status" value="1"/>
</dbReference>
<evidence type="ECO:0000256" key="5">
    <source>
        <dbReference type="ARBA" id="ARBA00022558"/>
    </source>
</evidence>
<reference evidence="12" key="1">
    <citation type="submission" date="2018-06" db="EMBL/GenBank/DDBJ databases">
        <authorList>
            <person name="Ashton P.M."/>
            <person name="Dallman T."/>
            <person name="Nair S."/>
            <person name="De Pinna E."/>
            <person name="Peters T."/>
            <person name="Grant K."/>
        </authorList>
    </citation>
    <scope>NUCLEOTIDE SEQUENCE [LARGE SCALE GENOMIC DNA]</scope>
    <source>
        <strain evidence="12">160804</strain>
    </source>
</reference>
<keyword evidence="7" id="KW-0732">Signal</keyword>
<dbReference type="InterPro" id="IPR025949">
    <property type="entry name" value="PapC-like_C"/>
</dbReference>
<evidence type="ECO:0000256" key="9">
    <source>
        <dbReference type="ARBA" id="ARBA00023237"/>
    </source>
</evidence>
<dbReference type="InterPro" id="IPR025885">
    <property type="entry name" value="PapC_N"/>
</dbReference>
<dbReference type="Proteomes" id="UP000839885">
    <property type="component" value="Unassembled WGS sequence"/>
</dbReference>
<comment type="caution">
    <text evidence="12">The sequence shown here is derived from an EMBL/GenBank/DDBJ whole genome shotgun (WGS) entry which is preliminary data.</text>
</comment>
<dbReference type="GO" id="GO:0009297">
    <property type="term" value="P:pilus assembly"/>
    <property type="evidence" value="ECO:0007669"/>
    <property type="project" value="InterPro"/>
</dbReference>
<dbReference type="GO" id="GO:0009279">
    <property type="term" value="C:cell outer membrane"/>
    <property type="evidence" value="ECO:0007669"/>
    <property type="project" value="UniProtKB-SubCell"/>
</dbReference>
<evidence type="ECO:0000256" key="7">
    <source>
        <dbReference type="ARBA" id="ARBA00022729"/>
    </source>
</evidence>
<keyword evidence="8" id="KW-0472">Membrane</keyword>
<feature type="non-terminal residue" evidence="12">
    <location>
        <position position="1"/>
    </location>
</feature>
<dbReference type="AlphaFoldDB" id="A0A5U9VTQ9"/>
<dbReference type="InterPro" id="IPR037224">
    <property type="entry name" value="PapC_N_sf"/>
</dbReference>
<dbReference type="InterPro" id="IPR000015">
    <property type="entry name" value="Fimb_usher"/>
</dbReference>